<protein>
    <submittedName>
        <fullName evidence="3">Protein nrt1/ ptr family 5.10</fullName>
    </submittedName>
</protein>
<comment type="similarity">
    <text evidence="1">Belongs to the major facilitator superfamily. Phosphate:H(+) symporter (TC 2.A.1.9) family.</text>
</comment>
<dbReference type="OrthoDB" id="1727095at2759"/>
<evidence type="ECO:0000256" key="1">
    <source>
        <dbReference type="ARBA" id="ARBA00044504"/>
    </source>
</evidence>
<sequence length="85" mass="9294">MAERFVYYGISSNLVSYLTGPLGQSTAAAAANVNAWYSTAFLSPLVGAFIADSYLGKYQTVIIASLLYILVSSKYLIYTILVYNF</sequence>
<keyword evidence="2" id="KW-1133">Transmembrane helix</keyword>
<dbReference type="InterPro" id="IPR036259">
    <property type="entry name" value="MFS_trans_sf"/>
</dbReference>
<dbReference type="EMBL" id="BMAC01000050">
    <property type="protein sequence ID" value="GFP82708.1"/>
    <property type="molecule type" value="Genomic_DNA"/>
</dbReference>
<dbReference type="Gene3D" id="1.20.1250.20">
    <property type="entry name" value="MFS general substrate transporter like domains"/>
    <property type="match status" value="1"/>
</dbReference>
<name>A0A830BC98_9LAMI</name>
<evidence type="ECO:0000256" key="2">
    <source>
        <dbReference type="SAM" id="Phobius"/>
    </source>
</evidence>
<gene>
    <name evidence="3" type="ORF">PHJA_000413900</name>
</gene>
<feature type="transmembrane region" description="Helical" evidence="2">
    <location>
        <begin position="35"/>
        <end position="55"/>
    </location>
</feature>
<keyword evidence="2" id="KW-0812">Transmembrane</keyword>
<accession>A0A830BC98</accession>
<organism evidence="3 4">
    <name type="scientific">Phtheirospermum japonicum</name>
    <dbReference type="NCBI Taxonomy" id="374723"/>
    <lineage>
        <taxon>Eukaryota</taxon>
        <taxon>Viridiplantae</taxon>
        <taxon>Streptophyta</taxon>
        <taxon>Embryophyta</taxon>
        <taxon>Tracheophyta</taxon>
        <taxon>Spermatophyta</taxon>
        <taxon>Magnoliopsida</taxon>
        <taxon>eudicotyledons</taxon>
        <taxon>Gunneridae</taxon>
        <taxon>Pentapetalae</taxon>
        <taxon>asterids</taxon>
        <taxon>lamiids</taxon>
        <taxon>Lamiales</taxon>
        <taxon>Orobanchaceae</taxon>
        <taxon>Orobanchaceae incertae sedis</taxon>
        <taxon>Phtheirospermum</taxon>
    </lineage>
</organism>
<dbReference type="Proteomes" id="UP000653305">
    <property type="component" value="Unassembled WGS sequence"/>
</dbReference>
<keyword evidence="2" id="KW-0472">Membrane</keyword>
<comment type="caution">
    <text evidence="3">The sequence shown here is derived from an EMBL/GenBank/DDBJ whole genome shotgun (WGS) entry which is preliminary data.</text>
</comment>
<keyword evidence="4" id="KW-1185">Reference proteome</keyword>
<evidence type="ECO:0000313" key="4">
    <source>
        <dbReference type="Proteomes" id="UP000653305"/>
    </source>
</evidence>
<dbReference type="PANTHER" id="PTHR11654">
    <property type="entry name" value="OLIGOPEPTIDE TRANSPORTER-RELATED"/>
    <property type="match status" value="1"/>
</dbReference>
<proteinExistence type="inferred from homology"/>
<dbReference type="AlphaFoldDB" id="A0A830BC98"/>
<feature type="transmembrane region" description="Helical" evidence="2">
    <location>
        <begin position="62"/>
        <end position="83"/>
    </location>
</feature>
<evidence type="ECO:0000313" key="3">
    <source>
        <dbReference type="EMBL" id="GFP82708.1"/>
    </source>
</evidence>
<reference evidence="3" key="1">
    <citation type="submission" date="2020-07" db="EMBL/GenBank/DDBJ databases">
        <title>Ethylene signaling mediates host invasion by parasitic plants.</title>
        <authorList>
            <person name="Yoshida S."/>
        </authorList>
    </citation>
    <scope>NUCLEOTIDE SEQUENCE</scope>
    <source>
        <strain evidence="3">Okayama</strain>
    </source>
</reference>